<dbReference type="Proteomes" id="UP000237655">
    <property type="component" value="Chromosome"/>
</dbReference>
<feature type="transmembrane region" description="Helical" evidence="1">
    <location>
        <begin position="244"/>
        <end position="265"/>
    </location>
</feature>
<gene>
    <name evidence="2" type="ORF">C6Y53_11690</name>
</gene>
<feature type="transmembrane region" description="Helical" evidence="1">
    <location>
        <begin position="62"/>
        <end position="84"/>
    </location>
</feature>
<accession>A0A2S0MQX3</accession>
<feature type="transmembrane region" description="Helical" evidence="1">
    <location>
        <begin position="118"/>
        <end position="139"/>
    </location>
</feature>
<dbReference type="Pfam" id="PF05684">
    <property type="entry name" value="DUF819"/>
    <property type="match status" value="1"/>
</dbReference>
<dbReference type="EMBL" id="CP027665">
    <property type="protein sequence ID" value="AVO38289.1"/>
    <property type="molecule type" value="Genomic_DNA"/>
</dbReference>
<dbReference type="KEGG" id="thas:C6Y53_11690"/>
<feature type="transmembrane region" description="Helical" evidence="1">
    <location>
        <begin position="151"/>
        <end position="172"/>
    </location>
</feature>
<feature type="transmembrane region" description="Helical" evidence="1">
    <location>
        <begin position="90"/>
        <end position="111"/>
    </location>
</feature>
<feature type="transmembrane region" description="Helical" evidence="1">
    <location>
        <begin position="361"/>
        <end position="386"/>
    </location>
</feature>
<protein>
    <submittedName>
        <fullName evidence="2">DUF819 family protein</fullName>
    </submittedName>
</protein>
<reference evidence="3" key="1">
    <citation type="submission" date="2018-03" db="EMBL/GenBank/DDBJ databases">
        <title>Genomic analysis of the strain SH-1 isolated from shrimp intestine.</title>
        <authorList>
            <person name="Kim Y.-S."/>
            <person name="Kim S.-E."/>
            <person name="Kim K.-H."/>
        </authorList>
    </citation>
    <scope>NUCLEOTIDE SEQUENCE [LARGE SCALE GENOMIC DNA]</scope>
    <source>
        <strain evidence="3">SH-1</strain>
    </source>
</reference>
<dbReference type="AlphaFoldDB" id="A0A2S0MQX3"/>
<proteinExistence type="predicted"/>
<dbReference type="InterPro" id="IPR008537">
    <property type="entry name" value="DUF819"/>
</dbReference>
<feature type="transmembrane region" description="Helical" evidence="1">
    <location>
        <begin position="277"/>
        <end position="297"/>
    </location>
</feature>
<keyword evidence="1" id="KW-1133">Transmembrane helix</keyword>
<organism evidence="2 3">
    <name type="scientific">Pukyongiella litopenaei</name>
    <dbReference type="NCBI Taxonomy" id="2605946"/>
    <lineage>
        <taxon>Bacteria</taxon>
        <taxon>Pseudomonadati</taxon>
        <taxon>Pseudomonadota</taxon>
        <taxon>Alphaproteobacteria</taxon>
        <taxon>Rhodobacterales</taxon>
        <taxon>Paracoccaceae</taxon>
        <taxon>Pukyongiella</taxon>
    </lineage>
</organism>
<keyword evidence="1" id="KW-0472">Membrane</keyword>
<sequence length="392" mass="41079">MLFAVLMFVLPAILIGLCQRIDVLDRIGVVILTFALGMFIAALFSGTALFQNDAFRSLQTTVSEVSVALALPLIIFSTSLRTALRDSGGALKAMGLALVSVCLASFAAAFFFAGSVDLVWQVAGMATGAYTGSGVNLAAVKTAIGADQDTFLTMVTYDIVYSAFFMLVVMVFGQRLAGLVLRPYVFSGASDVASASGIEHIASESASGYLCLIQRRYMAGSLVVLAASAIVVVISLVISGLFPAGWSSTATILSITTLGMIGSLLPALHRRRTGFHLGMYLILVFCLTSGTMLDTAVLTDMNWALGGYFASILIGTMVVLLLLCRLADIDRDTYLVAACASIMSVPFIPVIAGALKNRELLIPGIAIAVIGYAVGNYLGVLVATLVRTATGT</sequence>
<feature type="transmembrane region" description="Helical" evidence="1">
    <location>
        <begin position="303"/>
        <end position="323"/>
    </location>
</feature>
<evidence type="ECO:0000313" key="2">
    <source>
        <dbReference type="EMBL" id="AVO38289.1"/>
    </source>
</evidence>
<name>A0A2S0MQX3_9RHOB</name>
<evidence type="ECO:0000313" key="3">
    <source>
        <dbReference type="Proteomes" id="UP000237655"/>
    </source>
</evidence>
<dbReference type="RefSeq" id="WP_106472603.1">
    <property type="nucleotide sequence ID" value="NZ_CP027665.1"/>
</dbReference>
<feature type="transmembrane region" description="Helical" evidence="1">
    <location>
        <begin position="30"/>
        <end position="50"/>
    </location>
</feature>
<feature type="transmembrane region" description="Helical" evidence="1">
    <location>
        <begin position="335"/>
        <end position="355"/>
    </location>
</feature>
<keyword evidence="3" id="KW-1185">Reference proteome</keyword>
<feature type="transmembrane region" description="Helical" evidence="1">
    <location>
        <begin position="217"/>
        <end position="238"/>
    </location>
</feature>
<keyword evidence="1" id="KW-0812">Transmembrane</keyword>
<evidence type="ECO:0000256" key="1">
    <source>
        <dbReference type="SAM" id="Phobius"/>
    </source>
</evidence>